<dbReference type="GO" id="GO:0006641">
    <property type="term" value="P:triglyceride metabolic process"/>
    <property type="evidence" value="ECO:0007669"/>
    <property type="project" value="UniProtKB-ARBA"/>
</dbReference>
<feature type="compositionally biased region" description="Polar residues" evidence="6">
    <location>
        <begin position="866"/>
        <end position="879"/>
    </location>
</feature>
<protein>
    <submittedName>
        <fullName evidence="8">Patatin-like phospholipase</fullName>
    </submittedName>
</protein>
<feature type="active site" description="Proton acceptor" evidence="5">
    <location>
        <position position="428"/>
    </location>
</feature>
<feature type="compositionally biased region" description="Basic and acidic residues" evidence="6">
    <location>
        <begin position="1"/>
        <end position="20"/>
    </location>
</feature>
<dbReference type="InterPro" id="IPR050301">
    <property type="entry name" value="NTE"/>
</dbReference>
<organism evidence="8 9">
    <name type="scientific">Ophiostoma piceae (strain UAMH 11346)</name>
    <name type="common">Sap stain fungus</name>
    <dbReference type="NCBI Taxonomy" id="1262450"/>
    <lineage>
        <taxon>Eukaryota</taxon>
        <taxon>Fungi</taxon>
        <taxon>Dikarya</taxon>
        <taxon>Ascomycota</taxon>
        <taxon>Pezizomycotina</taxon>
        <taxon>Sordariomycetes</taxon>
        <taxon>Sordariomycetidae</taxon>
        <taxon>Ophiostomatales</taxon>
        <taxon>Ophiostomataceae</taxon>
        <taxon>Ophiostoma</taxon>
    </lineage>
</organism>
<accession>S3CT22</accession>
<evidence type="ECO:0000256" key="5">
    <source>
        <dbReference type="PROSITE-ProRule" id="PRU01161"/>
    </source>
</evidence>
<dbReference type="VEuPathDB" id="FungiDB:F503_01730"/>
<dbReference type="AlphaFoldDB" id="S3CT22"/>
<evidence type="ECO:0000256" key="2">
    <source>
        <dbReference type="ARBA" id="ARBA00022801"/>
    </source>
</evidence>
<dbReference type="InterPro" id="IPR016035">
    <property type="entry name" value="Acyl_Trfase/lysoPLipase"/>
</dbReference>
<dbReference type="HOGENOM" id="CLU_009031_1_1_1"/>
<gene>
    <name evidence="8" type="ORF">F503_01730</name>
</gene>
<keyword evidence="3 5" id="KW-0442">Lipid degradation</keyword>
<dbReference type="Gene3D" id="3.40.1090.10">
    <property type="entry name" value="Cytosolic phospholipase A2 catalytic domain"/>
    <property type="match status" value="2"/>
</dbReference>
<dbReference type="OrthoDB" id="10049244at2759"/>
<evidence type="ECO:0000256" key="3">
    <source>
        <dbReference type="ARBA" id="ARBA00022963"/>
    </source>
</evidence>
<evidence type="ECO:0000256" key="1">
    <source>
        <dbReference type="ARBA" id="ARBA00002682"/>
    </source>
</evidence>
<dbReference type="Pfam" id="PF01734">
    <property type="entry name" value="Patatin"/>
    <property type="match status" value="1"/>
</dbReference>
<feature type="compositionally biased region" description="Acidic residues" evidence="6">
    <location>
        <begin position="917"/>
        <end position="934"/>
    </location>
</feature>
<feature type="compositionally biased region" description="Acidic residues" evidence="6">
    <location>
        <begin position="703"/>
        <end position="722"/>
    </location>
</feature>
<dbReference type="STRING" id="1262450.S3CT22"/>
<feature type="region of interest" description="Disordered" evidence="6">
    <location>
        <begin position="1"/>
        <end position="35"/>
    </location>
</feature>
<evidence type="ECO:0000256" key="6">
    <source>
        <dbReference type="SAM" id="MobiDB-lite"/>
    </source>
</evidence>
<dbReference type="eggNOG" id="KOG2214">
    <property type="taxonomic scope" value="Eukaryota"/>
</dbReference>
<proteinExistence type="predicted"/>
<dbReference type="GO" id="GO:0016042">
    <property type="term" value="P:lipid catabolic process"/>
    <property type="evidence" value="ECO:0007669"/>
    <property type="project" value="UniProtKB-UniRule"/>
</dbReference>
<feature type="compositionally biased region" description="Acidic residues" evidence="6">
    <location>
        <begin position="850"/>
        <end position="859"/>
    </location>
</feature>
<feature type="compositionally biased region" description="Low complexity" evidence="6">
    <location>
        <begin position="888"/>
        <end position="897"/>
    </location>
</feature>
<dbReference type="InterPro" id="IPR021771">
    <property type="entry name" value="Triacylglycerol_lipase_N"/>
</dbReference>
<feature type="region of interest" description="Disordered" evidence="6">
    <location>
        <begin position="850"/>
        <end position="941"/>
    </location>
</feature>
<dbReference type="PANTHER" id="PTHR14226">
    <property type="entry name" value="NEUROPATHY TARGET ESTERASE/SWISS CHEESE D.MELANOGASTER"/>
    <property type="match status" value="1"/>
</dbReference>
<keyword evidence="9" id="KW-1185">Reference proteome</keyword>
<name>S3CT22_OPHP1</name>
<dbReference type="InterPro" id="IPR002641">
    <property type="entry name" value="PNPLA_dom"/>
</dbReference>
<dbReference type="PANTHER" id="PTHR14226:SF10">
    <property type="entry name" value="TRIACYLGLYCEROL LIPASE 4-RELATED"/>
    <property type="match status" value="1"/>
</dbReference>
<dbReference type="Pfam" id="PF11815">
    <property type="entry name" value="DUF3336"/>
    <property type="match status" value="1"/>
</dbReference>
<dbReference type="SUPFAM" id="SSF52151">
    <property type="entry name" value="FabD/lysophospholipase-like"/>
    <property type="match status" value="1"/>
</dbReference>
<evidence type="ECO:0000313" key="8">
    <source>
        <dbReference type="EMBL" id="EPE03840.1"/>
    </source>
</evidence>
<feature type="active site" description="Nucleophile" evidence="5">
    <location>
        <position position="277"/>
    </location>
</feature>
<comment type="caution">
    <text evidence="5">Lacks conserved residue(s) required for the propagation of feature annotation.</text>
</comment>
<dbReference type="GO" id="GO:0004806">
    <property type="term" value="F:triacylglycerol lipase activity"/>
    <property type="evidence" value="ECO:0007669"/>
    <property type="project" value="InterPro"/>
</dbReference>
<dbReference type="Proteomes" id="UP000016923">
    <property type="component" value="Unassembled WGS sequence"/>
</dbReference>
<feature type="region of interest" description="Disordered" evidence="6">
    <location>
        <begin position="613"/>
        <end position="722"/>
    </location>
</feature>
<evidence type="ECO:0000256" key="4">
    <source>
        <dbReference type="ARBA" id="ARBA00023098"/>
    </source>
</evidence>
<dbReference type="EMBL" id="KE148164">
    <property type="protein sequence ID" value="EPE03840.1"/>
    <property type="molecule type" value="Genomic_DNA"/>
</dbReference>
<comment type="function">
    <text evidence="1">Probable lipid hydrolase.</text>
</comment>
<feature type="domain" description="PNPLA" evidence="7">
    <location>
        <begin position="244"/>
        <end position="441"/>
    </location>
</feature>
<feature type="short sequence motif" description="GXSXG" evidence="5">
    <location>
        <begin position="275"/>
        <end position="279"/>
    </location>
</feature>
<evidence type="ECO:0000313" key="9">
    <source>
        <dbReference type="Proteomes" id="UP000016923"/>
    </source>
</evidence>
<reference evidence="8 9" key="1">
    <citation type="journal article" date="2013" name="BMC Genomics">
        <title>The genome and transcriptome of the pine saprophyte Ophiostoma piceae, and a comparison with the bark beetle-associated pine pathogen Grosmannia clavigera.</title>
        <authorList>
            <person name="Haridas S."/>
            <person name="Wang Y."/>
            <person name="Lim L."/>
            <person name="Massoumi Alamouti S."/>
            <person name="Jackman S."/>
            <person name="Docking R."/>
            <person name="Robertson G."/>
            <person name="Birol I."/>
            <person name="Bohlmann J."/>
            <person name="Breuil C."/>
        </authorList>
    </citation>
    <scope>NUCLEOTIDE SEQUENCE [LARGE SCALE GENOMIC DNA]</scope>
    <source>
        <strain evidence="8 9">UAMH 11346</strain>
    </source>
</reference>
<evidence type="ECO:0000259" key="7">
    <source>
        <dbReference type="PROSITE" id="PS51635"/>
    </source>
</evidence>
<keyword evidence="4 5" id="KW-0443">Lipid metabolism</keyword>
<sequence length="941" mass="104469">MDLILPREGRDVRDVRDDTSKQQPQQPPPQQSPNVARRLSSMAAGLSESIRSRVADTMAERRRQQLRTEKQHILEGRMANAQAYEEWDAAARMLDDLEDHNAWKASTEADDFYNPDLIASRLKDLEAARRTSREIDADLNADPAASAHNIRRMMHLVRTALSRDVGGISNAKLYCDDQQLLNNSDAPHIGTKYLVERYARASVDLIQELLDRTRSVHSLPPGLTHRDMLDQLLLARRSYGRSALILSGGAVYGMAHIGVLKALFDRQLLPRIISGTSAGSIVASLICSRTDDEVPGLLAEFAHGDLAVFTDKDNPDSWMTHIGRALRYGAWHDSRHLARVMRDLLGDMTFQEAFNRTRRILNITVSSKPGLRLPGLLNYLTAPDVIIWSAVVASCSIPGVFDARPLLVRDAETGEHVPWDPAEQLWIDGSLDSDVPVERLGSMLNVNHFIVSQTNPHIVLLVDKSDAQKDTDKKTLGEVMYTLGWLGKSEAIYALETLVDAGIFRGGASMLLQMLTQRYTADINILPRMSLAKWGTALIKNPTPDFMMEACRVGEQATWPCISRIAQACAVELALDRAVHTLRERIAFSDSQVNLRRFFTGSYELGVRRNHSAISAKTKKSASPTLARSRSPALIRTGLPTITRSGSPTAYRLPPTVPPPHIRPGRRGSGGSLQLSARRQHTRYALDTILSEEGSGRDLSHDSDEESEDYENENENENDSEIEVVTESLAARRGMGNMSLQFKQTPLVRSKSYGHNVFGGQQAQPASYTASHNYASPSYRRSMKQNSLQQLPISAQTQTPQQTPRQTPRVTPRQTPLATPKVAAKLAPPMFWKQSGNVASFIAYDDDSSFCNEDDDDTSTELPGDAQNTQNIQSTQNAPSADFRRSRSVSVIVQQSRTTLVQPKDADSPETATNEQLSDEEDETDGDETDDDDVFMTSRLR</sequence>
<dbReference type="PROSITE" id="PS51635">
    <property type="entry name" value="PNPLA"/>
    <property type="match status" value="1"/>
</dbReference>
<keyword evidence="2 5" id="KW-0378">Hydrolase</keyword>
<feature type="compositionally biased region" description="Low complexity" evidence="6">
    <location>
        <begin position="796"/>
        <end position="816"/>
    </location>
</feature>
<feature type="region of interest" description="Disordered" evidence="6">
    <location>
        <begin position="794"/>
        <end position="817"/>
    </location>
</feature>